<keyword evidence="6" id="KW-1185">Reference proteome</keyword>
<evidence type="ECO:0000256" key="1">
    <source>
        <dbReference type="ARBA" id="ARBA00010830"/>
    </source>
</evidence>
<dbReference type="SMART" id="SM00257">
    <property type="entry name" value="LysM"/>
    <property type="match status" value="1"/>
</dbReference>
<dbReference type="Pfam" id="PF06737">
    <property type="entry name" value="Transglycosylas"/>
    <property type="match status" value="1"/>
</dbReference>
<protein>
    <submittedName>
        <fullName evidence="5">LysM peptidoglycan-binding domain-containing protein</fullName>
    </submittedName>
</protein>
<evidence type="ECO:0000256" key="3">
    <source>
        <dbReference type="SAM" id="MobiDB-lite"/>
    </source>
</evidence>
<dbReference type="SUPFAM" id="SSF53955">
    <property type="entry name" value="Lysozyme-like"/>
    <property type="match status" value="1"/>
</dbReference>
<dbReference type="SUPFAM" id="SSF54106">
    <property type="entry name" value="LysM domain"/>
    <property type="match status" value="1"/>
</dbReference>
<dbReference type="InterPro" id="IPR018392">
    <property type="entry name" value="LysM"/>
</dbReference>
<evidence type="ECO:0000313" key="5">
    <source>
        <dbReference type="EMBL" id="UNK47494.1"/>
    </source>
</evidence>
<gene>
    <name evidence="5" type="ORF">MNQ99_01335</name>
</gene>
<dbReference type="CDD" id="cd00118">
    <property type="entry name" value="LysM"/>
    <property type="match status" value="1"/>
</dbReference>
<feature type="domain" description="LysM" evidence="4">
    <location>
        <begin position="159"/>
        <end position="207"/>
    </location>
</feature>
<feature type="region of interest" description="Disordered" evidence="3">
    <location>
        <begin position="87"/>
        <end position="127"/>
    </location>
</feature>
<comment type="similarity">
    <text evidence="1">Belongs to the transglycosylase family. Rpf subfamily.</text>
</comment>
<dbReference type="EMBL" id="CP093326">
    <property type="protein sequence ID" value="UNK47494.1"/>
    <property type="molecule type" value="Genomic_DNA"/>
</dbReference>
<evidence type="ECO:0000313" key="6">
    <source>
        <dbReference type="Proteomes" id="UP000829069"/>
    </source>
</evidence>
<evidence type="ECO:0000256" key="2">
    <source>
        <dbReference type="ARBA" id="ARBA00022801"/>
    </source>
</evidence>
<dbReference type="PANTHER" id="PTHR34700:SF4">
    <property type="entry name" value="PHAGE-LIKE ELEMENT PBSX PROTEIN XKDP"/>
    <property type="match status" value="1"/>
</dbReference>
<evidence type="ECO:0000259" key="4">
    <source>
        <dbReference type="PROSITE" id="PS51782"/>
    </source>
</evidence>
<name>A0ABY3WIK6_9MICC</name>
<feature type="compositionally biased region" description="Low complexity" evidence="3">
    <location>
        <begin position="95"/>
        <end position="127"/>
    </location>
</feature>
<proteinExistence type="inferred from homology"/>
<dbReference type="InterPro" id="IPR023346">
    <property type="entry name" value="Lysozyme-like_dom_sf"/>
</dbReference>
<dbReference type="InterPro" id="IPR036779">
    <property type="entry name" value="LysM_dom_sf"/>
</dbReference>
<dbReference type="Gene3D" id="1.10.530.10">
    <property type="match status" value="1"/>
</dbReference>
<dbReference type="PROSITE" id="PS51782">
    <property type="entry name" value="LYSM"/>
    <property type="match status" value="1"/>
</dbReference>
<dbReference type="Gene3D" id="3.10.350.10">
    <property type="entry name" value="LysM domain"/>
    <property type="match status" value="1"/>
</dbReference>
<organism evidence="5 6">
    <name type="scientific">Arthrobacter sulfonylureivorans</name>
    <dbReference type="NCBI Taxonomy" id="2486855"/>
    <lineage>
        <taxon>Bacteria</taxon>
        <taxon>Bacillati</taxon>
        <taxon>Actinomycetota</taxon>
        <taxon>Actinomycetes</taxon>
        <taxon>Micrococcales</taxon>
        <taxon>Micrococcaceae</taxon>
        <taxon>Arthrobacter</taxon>
    </lineage>
</organism>
<dbReference type="InterPro" id="IPR010618">
    <property type="entry name" value="RPF"/>
</dbReference>
<sequence length="210" mass="20966">MVGPAANAADGATWDALAECESGGSWSTSTGNGFSGGLQFTPSTWAAHGGTGSAENASRAEQIAVAEKVLDNQGWGAWPACSSKLGLSGGGGGSQVSSQSAEIQQAPVQQAPVAEAPVQQQAPVEQAPVQQAPVQQAPVQQAPAPAAAPAVEAPAVSGETYAVQSGDTLATIAESMGLQGGWEDLFAANTDTVSDPNLIFVDQVLQVPAQ</sequence>
<dbReference type="CDD" id="cd13925">
    <property type="entry name" value="RPF"/>
    <property type="match status" value="1"/>
</dbReference>
<dbReference type="Proteomes" id="UP000829069">
    <property type="component" value="Chromosome"/>
</dbReference>
<accession>A0ABY3WIK6</accession>
<keyword evidence="2" id="KW-0378">Hydrolase</keyword>
<dbReference type="PANTHER" id="PTHR34700">
    <property type="entry name" value="POTASSIUM BINDING PROTEIN KBP"/>
    <property type="match status" value="1"/>
</dbReference>
<dbReference type="Pfam" id="PF01476">
    <property type="entry name" value="LysM"/>
    <property type="match status" value="1"/>
</dbReference>
<dbReference type="InterPro" id="IPR052196">
    <property type="entry name" value="Bact_Kbp"/>
</dbReference>
<reference evidence="5 6" key="1">
    <citation type="submission" date="2022-03" db="EMBL/GenBank/DDBJ databases">
        <title>Isotopic signatures of nitrous oxide derived from detoxification processes.</title>
        <authorList>
            <person name="Behrendt U."/>
            <person name="Buchen C."/>
            <person name="Well R."/>
            <person name="Ulrich A."/>
            <person name="Rohe L."/>
            <person name="Kolb S."/>
            <person name="Schloter M."/>
            <person name="Horn M.A."/>
            <person name="Augustin J."/>
        </authorList>
    </citation>
    <scope>NUCLEOTIDE SEQUENCE [LARGE SCALE GENOMIC DNA]</scope>
    <source>
        <strain evidence="5 6">S4-C24</strain>
    </source>
</reference>